<dbReference type="PANTHER" id="PTHR37710:SF1">
    <property type="entry name" value="TRANSMEMBRANE PROTEIN"/>
    <property type="match status" value="1"/>
</dbReference>
<keyword evidence="5" id="KW-1185">Reference proteome</keyword>
<keyword evidence="2" id="KW-0812">Transmembrane</keyword>
<accession>A0AA41SKS5</accession>
<gene>
    <name evidence="4" type="ORF">MKW94_014946</name>
    <name evidence="3" type="ORF">MKW94_024887</name>
</gene>
<dbReference type="Proteomes" id="UP001177140">
    <property type="component" value="Unassembled WGS sequence"/>
</dbReference>
<feature type="compositionally biased region" description="Basic and acidic residues" evidence="1">
    <location>
        <begin position="207"/>
        <end position="222"/>
    </location>
</feature>
<name>A0AA41SKS5_PAPNU</name>
<evidence type="ECO:0000313" key="3">
    <source>
        <dbReference type="EMBL" id="MCL7035938.1"/>
    </source>
</evidence>
<feature type="compositionally biased region" description="Polar residues" evidence="1">
    <location>
        <begin position="192"/>
        <end position="206"/>
    </location>
</feature>
<feature type="transmembrane region" description="Helical" evidence="2">
    <location>
        <begin position="126"/>
        <end position="148"/>
    </location>
</feature>
<proteinExistence type="predicted"/>
<keyword evidence="2" id="KW-1133">Transmembrane helix</keyword>
<evidence type="ECO:0000256" key="1">
    <source>
        <dbReference type="SAM" id="MobiDB-lite"/>
    </source>
</evidence>
<evidence type="ECO:0000313" key="4">
    <source>
        <dbReference type="EMBL" id="MCL7041271.1"/>
    </source>
</evidence>
<reference evidence="3" key="1">
    <citation type="submission" date="2022-03" db="EMBL/GenBank/DDBJ databases">
        <title>A functionally conserved STORR gene fusion in Papaver species that diverged 16.8 million years ago.</title>
        <authorList>
            <person name="Catania T."/>
        </authorList>
    </citation>
    <scope>NUCLEOTIDE SEQUENCE</scope>
    <source>
        <strain evidence="3">S-191538</strain>
    </source>
</reference>
<evidence type="ECO:0000256" key="2">
    <source>
        <dbReference type="SAM" id="Phobius"/>
    </source>
</evidence>
<organism evidence="3 5">
    <name type="scientific">Papaver nudicaule</name>
    <name type="common">Iceland poppy</name>
    <dbReference type="NCBI Taxonomy" id="74823"/>
    <lineage>
        <taxon>Eukaryota</taxon>
        <taxon>Viridiplantae</taxon>
        <taxon>Streptophyta</taxon>
        <taxon>Embryophyta</taxon>
        <taxon>Tracheophyta</taxon>
        <taxon>Spermatophyta</taxon>
        <taxon>Magnoliopsida</taxon>
        <taxon>Ranunculales</taxon>
        <taxon>Papaveraceae</taxon>
        <taxon>Papaveroideae</taxon>
        <taxon>Papaver</taxon>
    </lineage>
</organism>
<sequence length="292" mass="33051">MENQGNINRRLGPLHTTGNAIVKTAYKAYKRAESLPEPINTLAQKLGRVARPIFSTMQIHCPAILCYTDDKILYVENAVEYVFPPASYIFNKINTLVQVFETMPVRFDEAADKLPVVINRVPYLEWALAQLLLVLSFLVNTLTGWGVLDGAILNMKLTPILNMKEIRVDTNSQYEIAANARTLTGDKEMGILNSTAGGKDTSSSNIVEREEKTVNEKEIKEEDVNEEEMNEKKEATTTVVEMDMKKNEDEPNKQQQQEHSDNKEIASATEKDGKKKKEEQNPVEKFFSSMFK</sequence>
<feature type="compositionally biased region" description="Basic and acidic residues" evidence="1">
    <location>
        <begin position="242"/>
        <end position="282"/>
    </location>
</feature>
<feature type="region of interest" description="Disordered" evidence="1">
    <location>
        <begin position="190"/>
        <end position="292"/>
    </location>
</feature>
<protein>
    <submittedName>
        <fullName evidence="3">Uncharacterized protein</fullName>
    </submittedName>
</protein>
<dbReference type="PANTHER" id="PTHR37710">
    <property type="entry name" value="TRANSMEMBRANE PROTEIN"/>
    <property type="match status" value="1"/>
</dbReference>
<evidence type="ECO:0000313" key="5">
    <source>
        <dbReference type="Proteomes" id="UP001177140"/>
    </source>
</evidence>
<keyword evidence="2" id="KW-0472">Membrane</keyword>
<comment type="caution">
    <text evidence="3">The sequence shown here is derived from an EMBL/GenBank/DDBJ whole genome shotgun (WGS) entry which is preliminary data.</text>
</comment>
<dbReference type="EMBL" id="JAJJMA010162454">
    <property type="protein sequence ID" value="MCL7035938.1"/>
    <property type="molecule type" value="Genomic_DNA"/>
</dbReference>
<dbReference type="AlphaFoldDB" id="A0AA41SKS5"/>
<dbReference type="EMBL" id="JAJJMA010221963">
    <property type="protein sequence ID" value="MCL7041271.1"/>
    <property type="molecule type" value="Genomic_DNA"/>
</dbReference>